<keyword evidence="3 5" id="KW-1133">Transmembrane helix</keyword>
<dbReference type="PANTHER" id="PTHR11827:SF103">
    <property type="entry name" value="SODIUM CHLORIDE COTRANSPORTER 69, ISOFORM E"/>
    <property type="match status" value="1"/>
</dbReference>
<gene>
    <name evidence="6" type="ORF">GPUH_LOCUS23957</name>
</gene>
<reference evidence="6 7" key="2">
    <citation type="submission" date="2018-11" db="EMBL/GenBank/DDBJ databases">
        <authorList>
            <consortium name="Pathogen Informatics"/>
        </authorList>
    </citation>
    <scope>NUCLEOTIDE SEQUENCE [LARGE SCALE GENOMIC DNA]</scope>
</reference>
<keyword evidence="4 5" id="KW-0472">Membrane</keyword>
<dbReference type="GO" id="GO:0006884">
    <property type="term" value="P:cell volume homeostasis"/>
    <property type="evidence" value="ECO:0007669"/>
    <property type="project" value="TreeGrafter"/>
</dbReference>
<sequence>MPDCSILCCILSVSRVFDEWMGPLREPPEWPLNFLATISENLFPAWRNENFISVYAILFPGMTGLMAGSMFINELRDQARDVPLGMFTAVGVCVLYNLIAVFISASTVLRDVSGYSMPTFNNITHRWEPFACAHNHTCSYGLMNFFQVNTALLLN</sequence>
<proteinExistence type="predicted"/>
<dbReference type="Gene3D" id="1.20.1740.10">
    <property type="entry name" value="Amino acid/polyamine transporter I"/>
    <property type="match status" value="1"/>
</dbReference>
<reference evidence="8" key="1">
    <citation type="submission" date="2016-06" db="UniProtKB">
        <authorList>
            <consortium name="WormBaseParasite"/>
        </authorList>
    </citation>
    <scope>IDENTIFICATION</scope>
</reference>
<dbReference type="GO" id="GO:1990573">
    <property type="term" value="P:potassium ion import across plasma membrane"/>
    <property type="evidence" value="ECO:0007669"/>
    <property type="project" value="TreeGrafter"/>
</dbReference>
<accession>A0A183ESL8</accession>
<organism evidence="8">
    <name type="scientific">Gongylonema pulchrum</name>
    <dbReference type="NCBI Taxonomy" id="637853"/>
    <lineage>
        <taxon>Eukaryota</taxon>
        <taxon>Metazoa</taxon>
        <taxon>Ecdysozoa</taxon>
        <taxon>Nematoda</taxon>
        <taxon>Chromadorea</taxon>
        <taxon>Rhabditida</taxon>
        <taxon>Spirurina</taxon>
        <taxon>Spiruromorpha</taxon>
        <taxon>Spiruroidea</taxon>
        <taxon>Gongylonematidae</taxon>
        <taxon>Gongylonema</taxon>
    </lineage>
</organism>
<dbReference type="GO" id="GO:0016020">
    <property type="term" value="C:membrane"/>
    <property type="evidence" value="ECO:0007669"/>
    <property type="project" value="UniProtKB-SubCell"/>
</dbReference>
<dbReference type="GO" id="GO:0055078">
    <property type="term" value="P:sodium ion homeostasis"/>
    <property type="evidence" value="ECO:0007669"/>
    <property type="project" value="TreeGrafter"/>
</dbReference>
<dbReference type="AlphaFoldDB" id="A0A183ESL8"/>
<evidence type="ECO:0000313" key="7">
    <source>
        <dbReference type="Proteomes" id="UP000271098"/>
    </source>
</evidence>
<evidence type="ECO:0000256" key="5">
    <source>
        <dbReference type="SAM" id="Phobius"/>
    </source>
</evidence>
<feature type="transmembrane region" description="Helical" evidence="5">
    <location>
        <begin position="84"/>
        <end position="109"/>
    </location>
</feature>
<dbReference type="EMBL" id="UYRT01099547">
    <property type="protein sequence ID" value="VDN42202.1"/>
    <property type="molecule type" value="Genomic_DNA"/>
</dbReference>
<comment type="subcellular location">
    <subcellularLocation>
        <location evidence="1">Membrane</location>
        <topology evidence="1">Multi-pass membrane protein</topology>
    </subcellularLocation>
</comment>
<name>A0A183ESL8_9BILA</name>
<evidence type="ECO:0000313" key="8">
    <source>
        <dbReference type="WBParaSite" id="GPUH_0002398901-mRNA-1"/>
    </source>
</evidence>
<dbReference type="GO" id="GO:0055064">
    <property type="term" value="P:chloride ion homeostasis"/>
    <property type="evidence" value="ECO:0007669"/>
    <property type="project" value="TreeGrafter"/>
</dbReference>
<dbReference type="OrthoDB" id="2020542at2759"/>
<evidence type="ECO:0000256" key="4">
    <source>
        <dbReference type="ARBA" id="ARBA00023136"/>
    </source>
</evidence>
<keyword evidence="2 5" id="KW-0812">Transmembrane</keyword>
<feature type="transmembrane region" description="Helical" evidence="5">
    <location>
        <begin position="52"/>
        <end position="72"/>
    </location>
</feature>
<evidence type="ECO:0000256" key="2">
    <source>
        <dbReference type="ARBA" id="ARBA00022692"/>
    </source>
</evidence>
<dbReference type="PANTHER" id="PTHR11827">
    <property type="entry name" value="SOLUTE CARRIER FAMILY 12, CATION COTRANSPORTERS"/>
    <property type="match status" value="1"/>
</dbReference>
<protein>
    <submittedName>
        <fullName evidence="8">AA_permease domain-containing protein</fullName>
    </submittedName>
</protein>
<dbReference type="InterPro" id="IPR004842">
    <property type="entry name" value="SLC12A_fam"/>
</dbReference>
<evidence type="ECO:0000313" key="6">
    <source>
        <dbReference type="EMBL" id="VDN42202.1"/>
    </source>
</evidence>
<dbReference type="Proteomes" id="UP000271098">
    <property type="component" value="Unassembled WGS sequence"/>
</dbReference>
<keyword evidence="7" id="KW-1185">Reference proteome</keyword>
<dbReference type="GO" id="GO:0008511">
    <property type="term" value="F:sodium:potassium:chloride symporter activity"/>
    <property type="evidence" value="ECO:0007669"/>
    <property type="project" value="TreeGrafter"/>
</dbReference>
<evidence type="ECO:0000256" key="3">
    <source>
        <dbReference type="ARBA" id="ARBA00022989"/>
    </source>
</evidence>
<evidence type="ECO:0000256" key="1">
    <source>
        <dbReference type="ARBA" id="ARBA00004141"/>
    </source>
</evidence>
<dbReference type="GO" id="GO:0055075">
    <property type="term" value="P:potassium ion homeostasis"/>
    <property type="evidence" value="ECO:0007669"/>
    <property type="project" value="TreeGrafter"/>
</dbReference>
<dbReference type="WBParaSite" id="GPUH_0002398901-mRNA-1">
    <property type="protein sequence ID" value="GPUH_0002398901-mRNA-1"/>
    <property type="gene ID" value="GPUH_0002398901"/>
</dbReference>